<feature type="domain" description="Polysaccharide pyruvyl transferase" evidence="1">
    <location>
        <begin position="88"/>
        <end position="329"/>
    </location>
</feature>
<comment type="caution">
    <text evidence="2">The sequence shown here is derived from an EMBL/GenBank/DDBJ whole genome shotgun (WGS) entry which is preliminary data.</text>
</comment>
<keyword evidence="3" id="KW-1185">Reference proteome</keyword>
<name>A0A919S2G5_9CLOT</name>
<dbReference type="RefSeq" id="WP_212904923.1">
    <property type="nucleotide sequence ID" value="NZ_BOPZ01000031.1"/>
</dbReference>
<dbReference type="InterPro" id="IPR007345">
    <property type="entry name" value="Polysacch_pyruvyl_Trfase"/>
</dbReference>
<accession>A0A919S2G5</accession>
<reference evidence="2" key="1">
    <citation type="submission" date="2021-03" db="EMBL/GenBank/DDBJ databases">
        <title>Taxonomic study of Clostridium polyendosporum from meadow-gley soil under rice.</title>
        <authorList>
            <person name="Kobayashi H."/>
            <person name="Tanizawa Y."/>
            <person name="Yagura M."/>
        </authorList>
    </citation>
    <scope>NUCLEOTIDE SEQUENCE</scope>
    <source>
        <strain evidence="2">JCM 30710</strain>
    </source>
</reference>
<dbReference type="PANTHER" id="PTHR36836">
    <property type="entry name" value="COLANIC ACID BIOSYNTHESIS PROTEIN WCAK"/>
    <property type="match status" value="1"/>
</dbReference>
<sequence>MKNGKELIFSTVGNDNYGDESMFINYLDKSSLLHSKNVEVMSTFYKRAAEQYPQHCFYNPFEGVNTNKFVKLKVFLGSIFDSSKQHVKLRLKSPIEEYSKFTMCGGGNLNSIYLGTMFDIYTITKLFKSNGKKVYFRPQSLGPFKGIKGAVCKYMLKKIIKMSDEFLVREHESYNLAVKMGLKDKIKVDIDEAWDLKVAPIEDNSLLKILNRDKIKVGISIRPWNNIENFKQHIIEFVEYLMKENKYDVYFIPIAYGGSEEYIDNGFLKKELHNREGIFFVEDFIDVKKINPQNIKWIISKMDMCMGLSYHFNVFSNSLAKPTLGLYSDKYYYIKNVGFYKLLGLEENVIQIQDYSSMEILQKFNSCKVYNENS</sequence>
<dbReference type="Proteomes" id="UP000679179">
    <property type="component" value="Unassembled WGS sequence"/>
</dbReference>
<evidence type="ECO:0000313" key="2">
    <source>
        <dbReference type="EMBL" id="GIM30244.1"/>
    </source>
</evidence>
<dbReference type="AlphaFoldDB" id="A0A919S2G5"/>
<dbReference type="EMBL" id="BOPZ01000031">
    <property type="protein sequence ID" value="GIM30244.1"/>
    <property type="molecule type" value="Genomic_DNA"/>
</dbReference>
<dbReference type="PANTHER" id="PTHR36836:SF1">
    <property type="entry name" value="COLANIC ACID BIOSYNTHESIS PROTEIN WCAK"/>
    <property type="match status" value="1"/>
</dbReference>
<proteinExistence type="predicted"/>
<gene>
    <name evidence="2" type="ORF">CPJCM30710_29100</name>
</gene>
<protein>
    <recommendedName>
        <fullName evidence="1">Polysaccharide pyruvyl transferase domain-containing protein</fullName>
    </recommendedName>
</protein>
<organism evidence="2 3">
    <name type="scientific">Clostridium polyendosporum</name>
    <dbReference type="NCBI Taxonomy" id="69208"/>
    <lineage>
        <taxon>Bacteria</taxon>
        <taxon>Bacillati</taxon>
        <taxon>Bacillota</taxon>
        <taxon>Clostridia</taxon>
        <taxon>Eubacteriales</taxon>
        <taxon>Clostridiaceae</taxon>
        <taxon>Clostridium</taxon>
    </lineage>
</organism>
<dbReference type="Pfam" id="PF04230">
    <property type="entry name" value="PS_pyruv_trans"/>
    <property type="match status" value="1"/>
</dbReference>
<evidence type="ECO:0000259" key="1">
    <source>
        <dbReference type="Pfam" id="PF04230"/>
    </source>
</evidence>
<evidence type="ECO:0000313" key="3">
    <source>
        <dbReference type="Proteomes" id="UP000679179"/>
    </source>
</evidence>